<dbReference type="InterPro" id="IPR004506">
    <property type="entry name" value="MnmA-like"/>
</dbReference>
<evidence type="ECO:0000313" key="14">
    <source>
        <dbReference type="EMBL" id="WFD48959.1"/>
    </source>
</evidence>
<dbReference type="InterPro" id="IPR014729">
    <property type="entry name" value="Rossmann-like_a/b/a_fold"/>
</dbReference>
<name>A0ABY8ETX3_MALFU</name>
<evidence type="ECO:0000256" key="11">
    <source>
        <dbReference type="ARBA" id="ARBA00049564"/>
    </source>
</evidence>
<evidence type="ECO:0000256" key="7">
    <source>
        <dbReference type="ARBA" id="ARBA00022741"/>
    </source>
</evidence>
<proteinExistence type="inferred from homology"/>
<keyword evidence="9" id="KW-0694">RNA-binding</keyword>
<evidence type="ECO:0000256" key="4">
    <source>
        <dbReference type="ARBA" id="ARBA00022555"/>
    </source>
</evidence>
<dbReference type="Proteomes" id="UP000818624">
    <property type="component" value="Chromosome 3"/>
</dbReference>
<dbReference type="InterPro" id="IPR023382">
    <property type="entry name" value="MnmA-like_central_sf"/>
</dbReference>
<evidence type="ECO:0000313" key="15">
    <source>
        <dbReference type="Proteomes" id="UP000818624"/>
    </source>
</evidence>
<dbReference type="CDD" id="cd01998">
    <property type="entry name" value="MnmA_TRMU-like"/>
    <property type="match status" value="1"/>
</dbReference>
<keyword evidence="7" id="KW-0547">Nucleotide-binding</keyword>
<feature type="domain" description="tRNA-specific 2-thiouridylase MnmA-like C-terminal" evidence="12">
    <location>
        <begin position="288"/>
        <end position="360"/>
    </location>
</feature>
<dbReference type="SUPFAM" id="SSF52402">
    <property type="entry name" value="Adenine nucleotide alpha hydrolases-like"/>
    <property type="match status" value="1"/>
</dbReference>
<evidence type="ECO:0000256" key="2">
    <source>
        <dbReference type="ARBA" id="ARBA00006191"/>
    </source>
</evidence>
<comment type="catalytic activity">
    <reaction evidence="11">
        <text>5-taurinomethyluridine(34) in tRNA + S-sulfanyl-L-cysteinyl-[protein] + AH2 + ATP = 5-taurinomethyl-2-thiouridine(34) in tRNA + L-cysteinyl-[protein] + A + AMP + diphosphate + H(+)</text>
        <dbReference type="Rhea" id="RHEA:47040"/>
        <dbReference type="Rhea" id="RHEA-COMP:10131"/>
        <dbReference type="Rhea" id="RHEA-COMP:11726"/>
        <dbReference type="Rhea" id="RHEA-COMP:11732"/>
        <dbReference type="Rhea" id="RHEA-COMP:11733"/>
        <dbReference type="ChEBI" id="CHEBI:13193"/>
        <dbReference type="ChEBI" id="CHEBI:15378"/>
        <dbReference type="ChEBI" id="CHEBI:17499"/>
        <dbReference type="ChEBI" id="CHEBI:29950"/>
        <dbReference type="ChEBI" id="CHEBI:30616"/>
        <dbReference type="ChEBI" id="CHEBI:33019"/>
        <dbReference type="ChEBI" id="CHEBI:61963"/>
        <dbReference type="ChEBI" id="CHEBI:87171"/>
        <dbReference type="ChEBI" id="CHEBI:87172"/>
        <dbReference type="ChEBI" id="CHEBI:456215"/>
        <dbReference type="EC" id="2.8.1.14"/>
    </reaction>
</comment>
<dbReference type="PANTHER" id="PTHR11933:SF5">
    <property type="entry name" value="MITOCHONDRIAL TRNA-SPECIFIC 2-THIOURIDYLASE 1"/>
    <property type="match status" value="1"/>
</dbReference>
<reference evidence="14 15" key="1">
    <citation type="journal article" date="2020" name="Elife">
        <title>Loss of centromere function drives karyotype evolution in closely related Malassezia species.</title>
        <authorList>
            <person name="Sankaranarayanan S.R."/>
            <person name="Ianiri G."/>
            <person name="Coelho M.A."/>
            <person name="Reza M.H."/>
            <person name="Thimmappa B.C."/>
            <person name="Ganguly P."/>
            <person name="Vadnala R.N."/>
            <person name="Sun S."/>
            <person name="Siddharthan R."/>
            <person name="Tellgren-Roth C."/>
            <person name="Dawson T.L."/>
            <person name="Heitman J."/>
            <person name="Sanyal K."/>
        </authorList>
    </citation>
    <scope>NUCLEOTIDE SEQUENCE [LARGE SCALE GENOMIC DNA]</scope>
    <source>
        <strain evidence="14">CBS14141</strain>
    </source>
</reference>
<accession>A0ABY8ETX3</accession>
<dbReference type="InterPro" id="IPR046885">
    <property type="entry name" value="MnmA-like_C"/>
</dbReference>
<evidence type="ECO:0000256" key="8">
    <source>
        <dbReference type="ARBA" id="ARBA00022840"/>
    </source>
</evidence>
<dbReference type="NCBIfam" id="NF001138">
    <property type="entry name" value="PRK00143.1"/>
    <property type="match status" value="1"/>
</dbReference>
<evidence type="ECO:0000256" key="9">
    <source>
        <dbReference type="ARBA" id="ARBA00022884"/>
    </source>
</evidence>
<dbReference type="PANTHER" id="PTHR11933">
    <property type="entry name" value="TRNA 5-METHYLAMINOMETHYL-2-THIOURIDYLATE -METHYLTRANSFERASE"/>
    <property type="match status" value="1"/>
</dbReference>
<dbReference type="Pfam" id="PF20258">
    <property type="entry name" value="tRNA_Me_trans_C"/>
    <property type="match status" value="1"/>
</dbReference>
<comment type="similarity">
    <text evidence="2">Belongs to the MnmA/TRMU family.</text>
</comment>
<dbReference type="NCBIfam" id="TIGR00420">
    <property type="entry name" value="trmU"/>
    <property type="match status" value="1"/>
</dbReference>
<evidence type="ECO:0000256" key="3">
    <source>
        <dbReference type="ARBA" id="ARBA00011953"/>
    </source>
</evidence>
<dbReference type="Pfam" id="PF20259">
    <property type="entry name" value="tRNA_Me_trans_M"/>
    <property type="match status" value="1"/>
</dbReference>
<evidence type="ECO:0000259" key="12">
    <source>
        <dbReference type="Pfam" id="PF20258"/>
    </source>
</evidence>
<keyword evidence="15" id="KW-1185">Reference proteome</keyword>
<evidence type="ECO:0000256" key="10">
    <source>
        <dbReference type="ARBA" id="ARBA00023157"/>
    </source>
</evidence>
<keyword evidence="8" id="KW-0067">ATP-binding</keyword>
<dbReference type="GO" id="GO:0016740">
    <property type="term" value="F:transferase activity"/>
    <property type="evidence" value="ECO:0007669"/>
    <property type="project" value="UniProtKB-KW"/>
</dbReference>
<dbReference type="InterPro" id="IPR046884">
    <property type="entry name" value="MnmA-like_central"/>
</dbReference>
<dbReference type="Gene3D" id="2.40.30.10">
    <property type="entry name" value="Translation factors"/>
    <property type="match status" value="1"/>
</dbReference>
<organism evidence="14 15">
    <name type="scientific">Malassezia furfur</name>
    <name type="common">Pityriasis versicolor infection agent</name>
    <name type="synonym">Pityrosporum furfur</name>
    <dbReference type="NCBI Taxonomy" id="55194"/>
    <lineage>
        <taxon>Eukaryota</taxon>
        <taxon>Fungi</taxon>
        <taxon>Dikarya</taxon>
        <taxon>Basidiomycota</taxon>
        <taxon>Ustilaginomycotina</taxon>
        <taxon>Malasseziomycetes</taxon>
        <taxon>Malasseziales</taxon>
        <taxon>Malasseziaceae</taxon>
        <taxon>Malassezia</taxon>
    </lineage>
</organism>
<evidence type="ECO:0000256" key="1">
    <source>
        <dbReference type="ARBA" id="ARBA00003986"/>
    </source>
</evidence>
<evidence type="ECO:0000256" key="6">
    <source>
        <dbReference type="ARBA" id="ARBA00022694"/>
    </source>
</evidence>
<protein>
    <recommendedName>
        <fullName evidence="3">tRNA-5-taurinomethyluridine 2-sulfurtransferase</fullName>
        <ecNumber evidence="3">2.8.1.14</ecNumber>
    </recommendedName>
</protein>
<dbReference type="EMBL" id="CP046236">
    <property type="protein sequence ID" value="WFD48959.1"/>
    <property type="molecule type" value="Genomic_DNA"/>
</dbReference>
<dbReference type="Gene3D" id="3.40.50.620">
    <property type="entry name" value="HUPs"/>
    <property type="match status" value="1"/>
</dbReference>
<keyword evidence="4" id="KW-0820">tRNA-binding</keyword>
<feature type="domain" description="tRNA-specific 2-thiouridylase MnmA-like central" evidence="13">
    <location>
        <begin position="215"/>
        <end position="275"/>
    </location>
</feature>
<gene>
    <name evidence="14" type="ORF">GLX27_003632</name>
</gene>
<comment type="function">
    <text evidence="1">Catalyzes the 2-thiolation of uridine at the wobble position (U34) of mitochondrial tRNA(Lys), tRNA(Glu) and tRNA(Gln). Required for the formation of 5-taurinomethyl-2-thiouridine (tm5s2U) of mitochondrial tRNA(Lys), tRNA(Glu), and tRNA(Gln) at the wobble position. ATP is required to activate the C2 atom of the wobble base.</text>
</comment>
<dbReference type="Gene3D" id="2.30.30.280">
    <property type="entry name" value="Adenine nucleotide alpha hydrolases-like domains"/>
    <property type="match status" value="1"/>
</dbReference>
<evidence type="ECO:0000256" key="5">
    <source>
        <dbReference type="ARBA" id="ARBA00022679"/>
    </source>
</evidence>
<evidence type="ECO:0000259" key="13">
    <source>
        <dbReference type="Pfam" id="PF20259"/>
    </source>
</evidence>
<dbReference type="EC" id="2.8.1.14" evidence="3"/>
<keyword evidence="10" id="KW-1015">Disulfide bond</keyword>
<sequence>MSGGVDSSVVAALLARTDVDLQAVYMRNWSTMDERGTLQAGSGGAMGCEWQREWEDVQRVCRHLGNLPVRLVDLSRAYWVDVFEPAIGQWSDGTTPNPDVTCNRAIKFGALLDQVRTSSDWLATGHYARLVQRTSPSGTHTYVQRAVDATKDQSYYLSSVPSARLAHTLFPLGGLHKADVRALARQLGLPTAEKRESMGLCFVGERGAGAHAFARFLDQYVERRPGDFVDPSGRVVGRHAGLHTLTIGQGARIAGQPTRYFVARKCAATNTIVVVPSKTHPLLQCTALDTDAFMWTAGAPPVPATLLAQVRYRQAAAPCTIEPLHDGRVRVAFHEPMLAVAPGQAVALYDDDVCLGSATIAHVQNQAEITR</sequence>
<keyword evidence="5 14" id="KW-0808">Transferase</keyword>
<keyword evidence="6" id="KW-0819">tRNA processing</keyword>
<dbReference type="Pfam" id="PF03054">
    <property type="entry name" value="tRNA_Me_trans"/>
    <property type="match status" value="1"/>
</dbReference>